<name>A0A0G1QEP9_9BACT</name>
<keyword evidence="1" id="KW-0808">Transferase</keyword>
<dbReference type="Proteomes" id="UP000034487">
    <property type="component" value="Unassembled WGS sequence"/>
</dbReference>
<dbReference type="GO" id="GO:0008168">
    <property type="term" value="F:methyltransferase activity"/>
    <property type="evidence" value="ECO:0007669"/>
    <property type="project" value="UniProtKB-KW"/>
</dbReference>
<protein>
    <submittedName>
        <fullName evidence="1">Adenine specific DNA methyltransferase</fullName>
    </submittedName>
</protein>
<evidence type="ECO:0000313" key="1">
    <source>
        <dbReference type="EMBL" id="KKU43454.1"/>
    </source>
</evidence>
<dbReference type="EMBL" id="LCMV01000025">
    <property type="protein sequence ID" value="KKU43454.1"/>
    <property type="molecule type" value="Genomic_DNA"/>
</dbReference>
<feature type="non-terminal residue" evidence="1">
    <location>
        <position position="132"/>
    </location>
</feature>
<comment type="caution">
    <text evidence="1">The sequence shown here is derived from an EMBL/GenBank/DDBJ whole genome shotgun (WGS) entry which is preliminary data.</text>
</comment>
<reference evidence="1 2" key="1">
    <citation type="journal article" date="2015" name="Nature">
        <title>rRNA introns, odd ribosomes, and small enigmatic genomes across a large radiation of phyla.</title>
        <authorList>
            <person name="Brown C.T."/>
            <person name="Hug L.A."/>
            <person name="Thomas B.C."/>
            <person name="Sharon I."/>
            <person name="Castelle C.J."/>
            <person name="Singh A."/>
            <person name="Wilkins M.J."/>
            <person name="Williams K.H."/>
            <person name="Banfield J.F."/>
        </authorList>
    </citation>
    <scope>NUCLEOTIDE SEQUENCE [LARGE SCALE GENOMIC DNA]</scope>
</reference>
<gene>
    <name evidence="1" type="ORF">UX60_C0025G0009</name>
</gene>
<keyword evidence="1" id="KW-0489">Methyltransferase</keyword>
<sequence length="132" mass="15021">MNLGAVESYASEVLEQYNSGHAKEHGYRPALQKLLSTFPDVVAVNDPKRSLHGNPDFVFLKKSHQNIILGYAETKDIDIDLGKTENTEQLKRYSGYDNLFLTNNLEFRFYKNGEKYQTVRIGDLIDGHLVLA</sequence>
<organism evidence="1 2">
    <name type="scientific">Berkelbacteria bacterium GW2011_GWA2_46_7</name>
    <dbReference type="NCBI Taxonomy" id="1618335"/>
    <lineage>
        <taxon>Bacteria</taxon>
        <taxon>Candidatus Berkelbacteria</taxon>
    </lineage>
</organism>
<evidence type="ECO:0000313" key="2">
    <source>
        <dbReference type="Proteomes" id="UP000034487"/>
    </source>
</evidence>
<proteinExistence type="predicted"/>
<dbReference type="AlphaFoldDB" id="A0A0G1QEP9"/>
<accession>A0A0G1QEP9</accession>
<dbReference type="GO" id="GO:0032259">
    <property type="term" value="P:methylation"/>
    <property type="evidence" value="ECO:0007669"/>
    <property type="project" value="UniProtKB-KW"/>
</dbReference>